<dbReference type="RefSeq" id="WP_093752040.1">
    <property type="nucleotide sequence ID" value="NZ_FNNG01000004.1"/>
</dbReference>
<dbReference type="OrthoDB" id="9804874at2"/>
<evidence type="ECO:0000256" key="1">
    <source>
        <dbReference type="ARBA" id="ARBA00004651"/>
    </source>
</evidence>
<feature type="transmembrane region" description="Helical" evidence="9">
    <location>
        <begin position="302"/>
        <end position="324"/>
    </location>
</feature>
<feature type="transmembrane region" description="Helical" evidence="9">
    <location>
        <begin position="98"/>
        <end position="115"/>
    </location>
</feature>
<dbReference type="EMBL" id="FNNG01000004">
    <property type="protein sequence ID" value="SDW83577.1"/>
    <property type="molecule type" value="Genomic_DNA"/>
</dbReference>
<keyword evidence="7 9" id="KW-1133">Transmembrane helix</keyword>
<evidence type="ECO:0000256" key="5">
    <source>
        <dbReference type="ARBA" id="ARBA00022692"/>
    </source>
</evidence>
<dbReference type="FunFam" id="1.20.1740.10:FF:000004">
    <property type="entry name" value="Sodium:alanine symporter family protein"/>
    <property type="match status" value="1"/>
</dbReference>
<comment type="subcellular location">
    <subcellularLocation>
        <location evidence="1 9">Cell membrane</location>
        <topology evidence="1 9">Multi-pass membrane protein</topology>
    </subcellularLocation>
</comment>
<dbReference type="PROSITE" id="PS00873">
    <property type="entry name" value="NA_ALANINE_SYMP"/>
    <property type="match status" value="1"/>
</dbReference>
<dbReference type="GO" id="GO:0005283">
    <property type="term" value="F:amino acid:sodium symporter activity"/>
    <property type="evidence" value="ECO:0007669"/>
    <property type="project" value="InterPro"/>
</dbReference>
<evidence type="ECO:0000256" key="3">
    <source>
        <dbReference type="ARBA" id="ARBA00022448"/>
    </source>
</evidence>
<feature type="transmembrane region" description="Helical" evidence="9">
    <location>
        <begin position="180"/>
        <end position="201"/>
    </location>
</feature>
<evidence type="ECO:0000256" key="4">
    <source>
        <dbReference type="ARBA" id="ARBA00022475"/>
    </source>
</evidence>
<dbReference type="Gene3D" id="1.20.1740.10">
    <property type="entry name" value="Amino acid/polyamine transporter I"/>
    <property type="match status" value="1"/>
</dbReference>
<organism evidence="10 11">
    <name type="scientific">Tepidimicrobium xylanilyticum</name>
    <dbReference type="NCBI Taxonomy" id="1123352"/>
    <lineage>
        <taxon>Bacteria</taxon>
        <taxon>Bacillati</taxon>
        <taxon>Bacillota</taxon>
        <taxon>Tissierellia</taxon>
        <taxon>Tissierellales</taxon>
        <taxon>Tepidimicrobiaceae</taxon>
        <taxon>Tepidimicrobium</taxon>
    </lineage>
</organism>
<dbReference type="Pfam" id="PF01235">
    <property type="entry name" value="Na_Ala_symp"/>
    <property type="match status" value="1"/>
</dbReference>
<dbReference type="PANTHER" id="PTHR30330:SF14">
    <property type="entry name" value="SODIUM_AMINO ACID (ALANINE) SYMPORTER"/>
    <property type="match status" value="1"/>
</dbReference>
<evidence type="ECO:0000256" key="7">
    <source>
        <dbReference type="ARBA" id="ARBA00022989"/>
    </source>
</evidence>
<feature type="transmembrane region" description="Helical" evidence="9">
    <location>
        <begin position="354"/>
        <end position="374"/>
    </location>
</feature>
<keyword evidence="4 9" id="KW-1003">Cell membrane</keyword>
<protein>
    <submittedName>
        <fullName evidence="10">Alanine or glycine:cation symporter, AGCS family</fullName>
    </submittedName>
</protein>
<feature type="transmembrane region" description="Helical" evidence="9">
    <location>
        <begin position="213"/>
        <end position="233"/>
    </location>
</feature>
<evidence type="ECO:0000256" key="6">
    <source>
        <dbReference type="ARBA" id="ARBA00022847"/>
    </source>
</evidence>
<accession>A0A1H2WSP9</accession>
<evidence type="ECO:0000256" key="9">
    <source>
        <dbReference type="RuleBase" id="RU363064"/>
    </source>
</evidence>
<dbReference type="PRINTS" id="PR00175">
    <property type="entry name" value="NAALASMPORT"/>
</dbReference>
<feature type="transmembrane region" description="Helical" evidence="9">
    <location>
        <begin position="149"/>
        <end position="168"/>
    </location>
</feature>
<dbReference type="PANTHER" id="PTHR30330">
    <property type="entry name" value="AGSS FAMILY TRANSPORTER, SODIUM-ALANINE"/>
    <property type="match status" value="1"/>
</dbReference>
<evidence type="ECO:0000313" key="10">
    <source>
        <dbReference type="EMBL" id="SDW83577.1"/>
    </source>
</evidence>
<dbReference type="InterPro" id="IPR001463">
    <property type="entry name" value="Na/Ala_symport"/>
</dbReference>
<reference evidence="10 11" key="1">
    <citation type="submission" date="2016-10" db="EMBL/GenBank/DDBJ databases">
        <authorList>
            <person name="de Groot N.N."/>
        </authorList>
    </citation>
    <scope>NUCLEOTIDE SEQUENCE [LARGE SCALE GENOMIC DNA]</scope>
    <source>
        <strain evidence="10 11">DSM 23310</strain>
    </source>
</reference>
<dbReference type="AlphaFoldDB" id="A0A1H2WSP9"/>
<gene>
    <name evidence="10" type="ORF">SAMN05660923_01333</name>
</gene>
<dbReference type="Proteomes" id="UP000198828">
    <property type="component" value="Unassembled WGS sequence"/>
</dbReference>
<feature type="transmembrane region" description="Helical" evidence="9">
    <location>
        <begin position="70"/>
        <end position="92"/>
    </location>
</feature>
<keyword evidence="5 9" id="KW-0812">Transmembrane</keyword>
<dbReference type="NCBIfam" id="TIGR00835">
    <property type="entry name" value="agcS"/>
    <property type="match status" value="1"/>
</dbReference>
<comment type="similarity">
    <text evidence="2 9">Belongs to the alanine or glycine:cation symporter (AGCS) (TC 2.A.25) family.</text>
</comment>
<dbReference type="GO" id="GO:0005886">
    <property type="term" value="C:plasma membrane"/>
    <property type="evidence" value="ECO:0007669"/>
    <property type="project" value="UniProtKB-SubCell"/>
</dbReference>
<evidence type="ECO:0000256" key="2">
    <source>
        <dbReference type="ARBA" id="ARBA00009261"/>
    </source>
</evidence>
<feature type="transmembrane region" description="Helical" evidence="9">
    <location>
        <begin position="386"/>
        <end position="404"/>
    </location>
</feature>
<feature type="transmembrane region" description="Helical" evidence="9">
    <location>
        <begin position="15"/>
        <end position="37"/>
    </location>
</feature>
<keyword evidence="8 9" id="KW-0472">Membrane</keyword>
<keyword evidence="6 9" id="KW-0769">Symport</keyword>
<name>A0A1H2WSP9_9FIRM</name>
<keyword evidence="3 9" id="KW-0813">Transport</keyword>
<keyword evidence="11" id="KW-1185">Reference proteome</keyword>
<feature type="transmembrane region" description="Helical" evidence="9">
    <location>
        <begin position="416"/>
        <end position="433"/>
    </location>
</feature>
<sequence>MHALERIVSFVNGILWDYVLVIGLVGIGIFLSIMLGFPQIKKFGTAAKKVFGGIFNKEENKEGSMSSFQALATSIAAQIGTGNVAGVATAIASGGPGAVFWMWMSAIFGMATIFVEATLAQKYRETDVDGQLVGGPAYYIKNGLKSKGLATFFAIALIIALGFIGNMVQSNSIADAISRAFNIPNIAIGIAIAIIAGLIFIGGMSRIAKFAEMVVPVMAVIYILGTVTVLILFRSSIIPTLKSIIVGAFNPQAVLGGAVGIGIKQAVRYGVARGLFSNEAGMGSTPNSHAVADVEHPAEQGFSAMIAVFIDTILVCTATALVILVTGADKLGLAGVAVTQRGFGIAFGPIGERFLAICLTFFAFTTVIGWYYFGENNLRFLFKGKIAIRIYQVIVLIFIVLGSYQKVDLVWNVADMFNGIMVIPNLIALFLLYKESKNMLRDYDSQIAKGEKLYFNYEFEKQTNSRG</sequence>
<evidence type="ECO:0000256" key="8">
    <source>
        <dbReference type="ARBA" id="ARBA00023136"/>
    </source>
</evidence>
<evidence type="ECO:0000313" key="11">
    <source>
        <dbReference type="Proteomes" id="UP000198828"/>
    </source>
</evidence>
<proteinExistence type="inferred from homology"/>